<dbReference type="PANTHER" id="PTHR40661">
    <property type="match status" value="1"/>
</dbReference>
<dbReference type="HOGENOM" id="CLU_066192_1_2_0"/>
<dbReference type="AlphaFoldDB" id="D7BFR8"/>
<dbReference type="InterPro" id="IPR001387">
    <property type="entry name" value="Cro/C1-type_HTH"/>
</dbReference>
<keyword evidence="5" id="KW-0804">Transcription</keyword>
<evidence type="ECO:0000259" key="6">
    <source>
        <dbReference type="Pfam" id="PF00717"/>
    </source>
</evidence>
<reference evidence="7 8" key="1">
    <citation type="journal article" date="2010" name="Stand. Genomic Sci.">
        <title>Complete genome sequence of Meiothermus silvanus type strain (VI-R2).</title>
        <authorList>
            <person name="Sikorski J."/>
            <person name="Tindall B.J."/>
            <person name="Lowry S."/>
            <person name="Lucas S."/>
            <person name="Nolan M."/>
            <person name="Copeland A."/>
            <person name="Glavina Del Rio T."/>
            <person name="Tice H."/>
            <person name="Cheng J.F."/>
            <person name="Han C."/>
            <person name="Pitluck S."/>
            <person name="Liolios K."/>
            <person name="Ivanova N."/>
            <person name="Mavromatis K."/>
            <person name="Mikhailova N."/>
            <person name="Pati A."/>
            <person name="Goodwin L."/>
            <person name="Chen A."/>
            <person name="Palaniappan K."/>
            <person name="Land M."/>
            <person name="Hauser L."/>
            <person name="Chang Y.J."/>
            <person name="Jeffries C.D."/>
            <person name="Rohde M."/>
            <person name="Goker M."/>
            <person name="Woyke T."/>
            <person name="Bristow J."/>
            <person name="Eisen J.A."/>
            <person name="Markowitz V."/>
            <person name="Hugenholtz P."/>
            <person name="Kyrpides N.C."/>
            <person name="Klenk H.P."/>
            <person name="Lapidus A."/>
        </authorList>
    </citation>
    <scope>NUCLEOTIDE SEQUENCE [LARGE SCALE GENOMIC DNA]</scope>
    <source>
        <strain evidence="8">ATCC 700542 / DSM 9946 / VI-R2</strain>
    </source>
</reference>
<gene>
    <name evidence="7" type="ordered locus">Mesil_1743</name>
</gene>
<dbReference type="STRING" id="526227.Mesil_1743"/>
<keyword evidence="4" id="KW-0238">DNA-binding</keyword>
<name>D7BFR8_ALLS1</name>
<dbReference type="EMBL" id="CP002042">
    <property type="protein sequence ID" value="ADH63621.1"/>
    <property type="molecule type" value="Genomic_DNA"/>
</dbReference>
<dbReference type="CDD" id="cd06462">
    <property type="entry name" value="Peptidase_S24_S26"/>
    <property type="match status" value="1"/>
</dbReference>
<dbReference type="PROSITE" id="PS00501">
    <property type="entry name" value="SPASE_I_1"/>
    <property type="match status" value="1"/>
</dbReference>
<dbReference type="Pfam" id="PF00717">
    <property type="entry name" value="Peptidase_S24"/>
    <property type="match status" value="1"/>
</dbReference>
<dbReference type="OrthoDB" id="32197at2"/>
<dbReference type="PANTHER" id="PTHR40661:SF1">
    <property type="entry name" value="HTH CRO_C1-TYPE DOMAIN-CONTAINING PROTEIN"/>
    <property type="match status" value="1"/>
</dbReference>
<keyword evidence="8" id="KW-1185">Reference proteome</keyword>
<dbReference type="InterPro" id="IPR019756">
    <property type="entry name" value="Pept_S26A_signal_pept_1_Ser-AS"/>
</dbReference>
<keyword evidence="1" id="KW-0645">Protease</keyword>
<dbReference type="InterPro" id="IPR015927">
    <property type="entry name" value="Peptidase_S24_S26A/B/C"/>
</dbReference>
<dbReference type="InterPro" id="IPR036286">
    <property type="entry name" value="LexA/Signal_pep-like_sf"/>
</dbReference>
<evidence type="ECO:0000313" key="8">
    <source>
        <dbReference type="Proteomes" id="UP000001916"/>
    </source>
</evidence>
<dbReference type="Gene3D" id="2.10.109.10">
    <property type="entry name" value="Umud Fragment, subunit A"/>
    <property type="match status" value="1"/>
</dbReference>
<feature type="domain" description="Peptidase S24/S26A/S26B/S26C" evidence="6">
    <location>
        <begin position="144"/>
        <end position="225"/>
    </location>
</feature>
<dbReference type="CDD" id="cd00093">
    <property type="entry name" value="HTH_XRE"/>
    <property type="match status" value="1"/>
</dbReference>
<evidence type="ECO:0000256" key="1">
    <source>
        <dbReference type="ARBA" id="ARBA00022670"/>
    </source>
</evidence>
<evidence type="ECO:0000256" key="2">
    <source>
        <dbReference type="ARBA" id="ARBA00022801"/>
    </source>
</evidence>
<dbReference type="GO" id="GO:0006508">
    <property type="term" value="P:proteolysis"/>
    <property type="evidence" value="ECO:0007669"/>
    <property type="project" value="UniProtKB-KW"/>
</dbReference>
<evidence type="ECO:0000313" key="7">
    <source>
        <dbReference type="EMBL" id="ADH63621.1"/>
    </source>
</evidence>
<keyword evidence="3" id="KW-0805">Transcription regulation</keyword>
<evidence type="ECO:0000256" key="5">
    <source>
        <dbReference type="ARBA" id="ARBA00023163"/>
    </source>
</evidence>
<dbReference type="GO" id="GO:0003677">
    <property type="term" value="F:DNA binding"/>
    <property type="evidence" value="ECO:0007669"/>
    <property type="project" value="UniProtKB-KW"/>
</dbReference>
<keyword evidence="2" id="KW-0378">Hydrolase</keyword>
<dbReference type="eggNOG" id="COG2932">
    <property type="taxonomic scope" value="Bacteria"/>
</dbReference>
<dbReference type="SUPFAM" id="SSF51306">
    <property type="entry name" value="LexA/Signal peptidase"/>
    <property type="match status" value="1"/>
</dbReference>
<dbReference type="Proteomes" id="UP000001916">
    <property type="component" value="Chromosome"/>
</dbReference>
<dbReference type="GO" id="GO:0004252">
    <property type="term" value="F:serine-type endopeptidase activity"/>
    <property type="evidence" value="ECO:0007669"/>
    <property type="project" value="InterPro"/>
</dbReference>
<organism evidence="7 8">
    <name type="scientific">Allomeiothermus silvanus (strain ATCC 700542 / DSM 9946 / NBRC 106475 / NCIMB 13440 / VI-R2)</name>
    <name type="common">Thermus silvanus</name>
    <dbReference type="NCBI Taxonomy" id="526227"/>
    <lineage>
        <taxon>Bacteria</taxon>
        <taxon>Thermotogati</taxon>
        <taxon>Deinococcota</taxon>
        <taxon>Deinococci</taxon>
        <taxon>Thermales</taxon>
        <taxon>Thermaceae</taxon>
        <taxon>Allomeiothermus</taxon>
    </lineage>
</organism>
<sequence length="235" mass="26424">MLVANHSIGCMPKVTKKEKPAWGRAIAARRAMLGKSLVDIENETGGELYQALIYRLENGKKDPSTLTVRQFSLLLKALGWRASDWQEQTGLEPLLDLESPTSLQPGERVSKVRFFIELVRGLASAGRPVDADGMPVLADVWRRGSLLYQVEGDSMAPTLNDGDRVYVDPSDLDLREGRVYVLEIPGDGHTIKRVRRLDDGELWLVSDNPKYRPWRPSEMRVIGRVYYHDPLGGKL</sequence>
<accession>D7BFR8</accession>
<proteinExistence type="predicted"/>
<dbReference type="KEGG" id="msv:Mesil_1743"/>
<protein>
    <submittedName>
        <fullName evidence="7">Phage repressor</fullName>
    </submittedName>
</protein>
<evidence type="ECO:0000256" key="3">
    <source>
        <dbReference type="ARBA" id="ARBA00023015"/>
    </source>
</evidence>
<evidence type="ECO:0000256" key="4">
    <source>
        <dbReference type="ARBA" id="ARBA00023125"/>
    </source>
</evidence>
<dbReference type="GO" id="GO:0016020">
    <property type="term" value="C:membrane"/>
    <property type="evidence" value="ECO:0007669"/>
    <property type="project" value="InterPro"/>
</dbReference>